<evidence type="ECO:0000256" key="2">
    <source>
        <dbReference type="ARBA" id="ARBA00023015"/>
    </source>
</evidence>
<dbReference type="InterPro" id="IPR000837">
    <property type="entry name" value="AP-1"/>
</dbReference>
<keyword evidence="10" id="KW-1185">Reference proteome</keyword>
<organism evidence="9 10">
    <name type="scientific">Fusarium longipes</name>
    <dbReference type="NCBI Taxonomy" id="694270"/>
    <lineage>
        <taxon>Eukaryota</taxon>
        <taxon>Fungi</taxon>
        <taxon>Dikarya</taxon>
        <taxon>Ascomycota</taxon>
        <taxon>Pezizomycotina</taxon>
        <taxon>Sordariomycetes</taxon>
        <taxon>Hypocreomycetidae</taxon>
        <taxon>Hypocreales</taxon>
        <taxon>Nectriaceae</taxon>
        <taxon>Fusarium</taxon>
    </lineage>
</organism>
<dbReference type="InterPro" id="IPR051027">
    <property type="entry name" value="bZIP_transcription_factors"/>
</dbReference>
<dbReference type="Pfam" id="PF00170">
    <property type="entry name" value="bZIP_1"/>
    <property type="match status" value="1"/>
</dbReference>
<dbReference type="GO" id="GO:0005634">
    <property type="term" value="C:nucleus"/>
    <property type="evidence" value="ECO:0007669"/>
    <property type="project" value="UniProtKB-SubCell"/>
</dbReference>
<dbReference type="AlphaFoldDB" id="A0A395SCW2"/>
<dbReference type="EMBL" id="PXOG01000178">
    <property type="protein sequence ID" value="RGP69899.1"/>
    <property type="molecule type" value="Genomic_DNA"/>
</dbReference>
<evidence type="ECO:0000256" key="6">
    <source>
        <dbReference type="SAM" id="Coils"/>
    </source>
</evidence>
<dbReference type="SUPFAM" id="SSF57959">
    <property type="entry name" value="Leucine zipper domain"/>
    <property type="match status" value="1"/>
</dbReference>
<name>A0A395SCW2_9HYPO</name>
<keyword evidence="3" id="KW-0238">DNA-binding</keyword>
<evidence type="ECO:0000313" key="10">
    <source>
        <dbReference type="Proteomes" id="UP000266234"/>
    </source>
</evidence>
<comment type="subcellular location">
    <subcellularLocation>
        <location evidence="1">Nucleus</location>
    </subcellularLocation>
</comment>
<dbReference type="PROSITE" id="PS50217">
    <property type="entry name" value="BZIP"/>
    <property type="match status" value="1"/>
</dbReference>
<evidence type="ECO:0000256" key="7">
    <source>
        <dbReference type="SAM" id="MobiDB-lite"/>
    </source>
</evidence>
<dbReference type="PANTHER" id="PTHR19304">
    <property type="entry name" value="CYCLIC-AMP RESPONSE ELEMENT BINDING PROTEIN"/>
    <property type="match status" value="1"/>
</dbReference>
<dbReference type="InterPro" id="IPR046347">
    <property type="entry name" value="bZIP_sf"/>
</dbReference>
<dbReference type="CDD" id="cd14687">
    <property type="entry name" value="bZIP_ATF2"/>
    <property type="match status" value="1"/>
</dbReference>
<dbReference type="PRINTS" id="PR00042">
    <property type="entry name" value="LEUZIPPRFOS"/>
</dbReference>
<dbReference type="Proteomes" id="UP000266234">
    <property type="component" value="Unassembled WGS sequence"/>
</dbReference>
<keyword evidence="2" id="KW-0805">Transcription regulation</keyword>
<comment type="caution">
    <text evidence="9">The sequence shown here is derived from an EMBL/GenBank/DDBJ whole genome shotgun (WGS) entry which is preliminary data.</text>
</comment>
<evidence type="ECO:0000256" key="5">
    <source>
        <dbReference type="ARBA" id="ARBA00023242"/>
    </source>
</evidence>
<gene>
    <name evidence="9" type="ORF">FLONG3_7655</name>
</gene>
<dbReference type="GO" id="GO:0003700">
    <property type="term" value="F:DNA-binding transcription factor activity"/>
    <property type="evidence" value="ECO:0007669"/>
    <property type="project" value="InterPro"/>
</dbReference>
<evidence type="ECO:0000256" key="4">
    <source>
        <dbReference type="ARBA" id="ARBA00023163"/>
    </source>
</evidence>
<evidence type="ECO:0000256" key="1">
    <source>
        <dbReference type="ARBA" id="ARBA00004123"/>
    </source>
</evidence>
<evidence type="ECO:0000313" key="9">
    <source>
        <dbReference type="EMBL" id="RGP69899.1"/>
    </source>
</evidence>
<feature type="compositionally biased region" description="Polar residues" evidence="7">
    <location>
        <begin position="194"/>
        <end position="206"/>
    </location>
</feature>
<proteinExistence type="predicted"/>
<dbReference type="STRING" id="694270.A0A395SCW2"/>
<accession>A0A395SCW2</accession>
<sequence>MEINLFNNFYYNPIWPWGRQGPASPVLGCFPQCSSAITRTTTTGPASATANIYYLLTPRNTQRCENYQTRIEARIGPFDPGDNNTANTLFMLAHGRDGARSLNQFAVASGAPGHAYLAPVAPQNRNTPLHVSRVNGDSISSARGMSDGSIASDVSEQAKLNIRGKGNRNPSAANGQRRADEPLTRVTPNKKSKTNAAAINSGMNFSDESKTRLEDSGDKLKRANEENRKNFLERNRIAAFKCRQRKKQWLSSLQTKVEMFDTENDALTVQVSRLKEEALNLKTLLFAHQDCPVSQQQRLYSASILQVVGPFNPQIDLYGLAAPMPNEVMAGQSVQQRFS</sequence>
<dbReference type="OrthoDB" id="295274at2759"/>
<reference evidence="9 10" key="1">
    <citation type="journal article" date="2018" name="PLoS Pathog.">
        <title>Evolution of structural diversity of trichothecenes, a family of toxins produced by plant pathogenic and entomopathogenic fungi.</title>
        <authorList>
            <person name="Proctor R.H."/>
            <person name="McCormick S.P."/>
            <person name="Kim H.S."/>
            <person name="Cardoza R.E."/>
            <person name="Stanley A.M."/>
            <person name="Lindo L."/>
            <person name="Kelly A."/>
            <person name="Brown D.W."/>
            <person name="Lee T."/>
            <person name="Vaughan M.M."/>
            <person name="Alexander N.J."/>
            <person name="Busman M."/>
            <person name="Gutierrez S."/>
        </authorList>
    </citation>
    <scope>NUCLEOTIDE SEQUENCE [LARGE SCALE GENOMIC DNA]</scope>
    <source>
        <strain evidence="9 10">NRRL 20695</strain>
    </source>
</reference>
<dbReference type="InterPro" id="IPR004827">
    <property type="entry name" value="bZIP"/>
</dbReference>
<evidence type="ECO:0000256" key="3">
    <source>
        <dbReference type="ARBA" id="ARBA00023125"/>
    </source>
</evidence>
<dbReference type="GO" id="GO:0003677">
    <property type="term" value="F:DNA binding"/>
    <property type="evidence" value="ECO:0007669"/>
    <property type="project" value="UniProtKB-KW"/>
</dbReference>
<keyword evidence="6" id="KW-0175">Coiled coil</keyword>
<keyword evidence="5" id="KW-0539">Nucleus</keyword>
<keyword evidence="4" id="KW-0804">Transcription</keyword>
<feature type="coiled-coil region" evidence="6">
    <location>
        <begin position="257"/>
        <end position="284"/>
    </location>
</feature>
<evidence type="ECO:0000259" key="8">
    <source>
        <dbReference type="PROSITE" id="PS50217"/>
    </source>
</evidence>
<feature type="domain" description="BZIP" evidence="8">
    <location>
        <begin position="225"/>
        <end position="288"/>
    </location>
</feature>
<dbReference type="GO" id="GO:0006357">
    <property type="term" value="P:regulation of transcription by RNA polymerase II"/>
    <property type="evidence" value="ECO:0007669"/>
    <property type="project" value="InterPro"/>
</dbReference>
<dbReference type="SMART" id="SM00338">
    <property type="entry name" value="BRLZ"/>
    <property type="match status" value="1"/>
</dbReference>
<dbReference type="FunFam" id="1.20.5.170:FF:000053">
    <property type="entry name" value="BZIP transcription factor AtfA"/>
    <property type="match status" value="1"/>
</dbReference>
<feature type="region of interest" description="Disordered" evidence="7">
    <location>
        <begin position="161"/>
        <end position="217"/>
    </location>
</feature>
<dbReference type="Gene3D" id="1.20.5.170">
    <property type="match status" value="1"/>
</dbReference>
<protein>
    <recommendedName>
        <fullName evidence="8">BZIP domain-containing protein</fullName>
    </recommendedName>
</protein>
<feature type="compositionally biased region" description="Basic and acidic residues" evidence="7">
    <location>
        <begin position="207"/>
        <end position="217"/>
    </location>
</feature>